<sequence length="624" mass="66337">MDDGWAVAPSTVDQCIGEWLESTRRAAHLLRRACLAAPSTPTGRRCGPVVACIDLTKDDHPDDHQDRCNDGNNRKDDKARGELIVVDLTDDDDNDSGNLMASSSTCLRAHAGAMVGDIGHAPYPLCPGDRQTAAIGAGDRNDNGNDNNSDRSNGSGAPNPNAGVDRAGRHGDDEDEDDAAQQDTSDDSVHLVRRRRRRRRDVSRKRRRRHDATVADDSPPLGPSGVTHPGPPTLPRLFEPPPAADPLPSAPSASLFDWDAFRLSLPRFPDDAVHGDGRPLPDTLFGAALFSPLGRNRARAPPPCWDISPLRAALFDLAQDAPSPRPDSPDVDRAPVLLPPATTGASARRADVTAQCGVASAPCGVASAPPRDLFAAIDGDALQGGADGHLDTTVAQTIDTDHLHGGLNPATKPAAGLGDIVLVDVGGRRAAAVLARFDGVHYGLALSRVAADEDRERDARWLCLSVSGVADKGVRWRNAPLAECAVCMDAEADALVDCRCTVPATCMDCAAQLDRCPYCDAVPRSDPRPIERDLCMVPAASPWIDVPLRIVLDGVRGPTSLRIRAQVDWPGVLLRAVVHEVIGDARRDMRLLVGGRTIVDHRPIGAQGVVDGALVCVIPRLRGD</sequence>
<dbReference type="EMBL" id="KC977570">
    <property type="protein sequence ID" value="AGO82602.1"/>
    <property type="molecule type" value="Genomic_DNA"/>
</dbReference>
<accession>S4VQQ4</accession>
<dbReference type="PROSITE" id="PS50053">
    <property type="entry name" value="UBIQUITIN_2"/>
    <property type="match status" value="1"/>
</dbReference>
<dbReference type="PROSITE" id="PS50089">
    <property type="entry name" value="ZF_RING_2"/>
    <property type="match status" value="1"/>
</dbReference>
<feature type="region of interest" description="Disordered" evidence="2">
    <location>
        <begin position="132"/>
        <end position="250"/>
    </location>
</feature>
<evidence type="ECO:0000259" key="3">
    <source>
        <dbReference type="PROSITE" id="PS50053"/>
    </source>
</evidence>
<dbReference type="InterPro" id="IPR000626">
    <property type="entry name" value="Ubiquitin-like_dom"/>
</dbReference>
<dbReference type="InterPro" id="IPR001841">
    <property type="entry name" value="Znf_RING"/>
</dbReference>
<feature type="compositionally biased region" description="Acidic residues" evidence="2">
    <location>
        <begin position="173"/>
        <end position="186"/>
    </location>
</feature>
<keyword evidence="1" id="KW-0862">Zinc</keyword>
<evidence type="ECO:0000256" key="2">
    <source>
        <dbReference type="SAM" id="MobiDB-lite"/>
    </source>
</evidence>
<feature type="compositionally biased region" description="Low complexity" evidence="2">
    <location>
        <begin position="144"/>
        <end position="156"/>
    </location>
</feature>
<dbReference type="RefSeq" id="YP_008319271.1">
    <property type="nucleotide sequence ID" value="NC_021858.1"/>
</dbReference>
<feature type="domain" description="Ubiquitin-like" evidence="3">
    <location>
        <begin position="548"/>
        <end position="624"/>
    </location>
</feature>
<proteinExistence type="predicted"/>
<gene>
    <name evidence="5" type="ORF">pdul_cds_511</name>
</gene>
<keyword evidence="1" id="KW-0863">Zinc-finger</keyword>
<feature type="compositionally biased region" description="Pro residues" evidence="2">
    <location>
        <begin position="229"/>
        <end position="249"/>
    </location>
</feature>
<feature type="compositionally biased region" description="Basic residues" evidence="2">
    <location>
        <begin position="191"/>
        <end position="210"/>
    </location>
</feature>
<dbReference type="KEGG" id="vg:16512985"/>
<evidence type="ECO:0000313" key="6">
    <source>
        <dbReference type="Proteomes" id="UP000201566"/>
    </source>
</evidence>
<evidence type="ECO:0000313" key="5">
    <source>
        <dbReference type="EMBL" id="AGO82602.1"/>
    </source>
</evidence>
<keyword evidence="1" id="KW-0479">Metal-binding</keyword>
<reference evidence="5 6" key="1">
    <citation type="journal article" date="2013" name="Science">
        <title>Pandoraviruses: amoeba viruses with genomes up to 2.5 Mb reaching that of parasitic eukaryotes.</title>
        <authorList>
            <person name="Philippe N."/>
            <person name="Legendre M."/>
            <person name="Doutre G."/>
            <person name="Coute Y."/>
            <person name="Poirot O."/>
            <person name="Lescot M."/>
            <person name="Arslan D."/>
            <person name="Seltzer V."/>
            <person name="Bertaux L."/>
            <person name="Bruley C."/>
            <person name="Garin J."/>
            <person name="Claverie J.M."/>
            <person name="Abergel C."/>
        </authorList>
    </citation>
    <scope>NUCLEOTIDE SEQUENCE [LARGE SCALE GENOMIC DNA]</scope>
    <source>
        <strain evidence="5">Melbourne</strain>
    </source>
</reference>
<evidence type="ECO:0000256" key="1">
    <source>
        <dbReference type="PROSITE-ProRule" id="PRU00175"/>
    </source>
</evidence>
<name>S4VQQ4_9VIRU</name>
<dbReference type="Proteomes" id="UP000201566">
    <property type="component" value="Segment"/>
</dbReference>
<dbReference type="GO" id="GO:0008270">
    <property type="term" value="F:zinc ion binding"/>
    <property type="evidence" value="ECO:0007669"/>
    <property type="project" value="UniProtKB-KW"/>
</dbReference>
<organism evidence="5 6">
    <name type="scientific">Pandoravirus dulcis</name>
    <dbReference type="NCBI Taxonomy" id="1349409"/>
    <lineage>
        <taxon>Viruses</taxon>
        <taxon>Pandoravirus</taxon>
    </lineage>
</organism>
<evidence type="ECO:0000259" key="4">
    <source>
        <dbReference type="PROSITE" id="PS50089"/>
    </source>
</evidence>
<feature type="domain" description="RING-type" evidence="4">
    <location>
        <begin position="484"/>
        <end position="520"/>
    </location>
</feature>
<dbReference type="GeneID" id="16512985"/>
<protein>
    <submittedName>
        <fullName evidence="5">Ring domain containing protein</fullName>
    </submittedName>
</protein>